<protein>
    <submittedName>
        <fullName evidence="1">Uncharacterized protein</fullName>
    </submittedName>
</protein>
<dbReference type="Proteomes" id="UP000219182">
    <property type="component" value="Unassembled WGS sequence"/>
</dbReference>
<accession>A0A2A6F5B8</accession>
<organism evidence="1 2">
    <name type="scientific">Mesorhizobium sanjuanii</name>
    <dbReference type="NCBI Taxonomy" id="2037900"/>
    <lineage>
        <taxon>Bacteria</taxon>
        <taxon>Pseudomonadati</taxon>
        <taxon>Pseudomonadota</taxon>
        <taxon>Alphaproteobacteria</taxon>
        <taxon>Hyphomicrobiales</taxon>
        <taxon>Phyllobacteriaceae</taxon>
        <taxon>Mesorhizobium</taxon>
    </lineage>
</organism>
<comment type="caution">
    <text evidence="1">The sequence shown here is derived from an EMBL/GenBank/DDBJ whole genome shotgun (WGS) entry which is preliminary data.</text>
</comment>
<proteinExistence type="predicted"/>
<dbReference type="EMBL" id="NWQG01000308">
    <property type="protein sequence ID" value="PDQ17150.1"/>
    <property type="molecule type" value="Genomic_DNA"/>
</dbReference>
<keyword evidence="2" id="KW-1185">Reference proteome</keyword>
<reference evidence="1 2" key="1">
    <citation type="submission" date="2017-09" db="EMBL/GenBank/DDBJ databases">
        <title>Mesorhizobum sanjuanii sp. nov. isolated from nodules of Lotus tenuis in saline-alkaline lowlands of Flooding Pampa.</title>
        <authorList>
            <person name="Sannazzaro A.I."/>
            <person name="Torres Tejerizo G.A."/>
            <person name="Fontana F."/>
            <person name="Cumpa Velazquez L.M."/>
            <person name="Hansen L."/>
            <person name="Pistorio M."/>
            <person name="Estrella M.J."/>
        </authorList>
    </citation>
    <scope>NUCLEOTIDE SEQUENCE [LARGE SCALE GENOMIC DNA]</scope>
    <source>
        <strain evidence="1 2">BSA136</strain>
    </source>
</reference>
<evidence type="ECO:0000313" key="2">
    <source>
        <dbReference type="Proteomes" id="UP000219182"/>
    </source>
</evidence>
<gene>
    <name evidence="1" type="ORF">CN311_31570</name>
</gene>
<dbReference type="RefSeq" id="WP_097577473.1">
    <property type="nucleotide sequence ID" value="NZ_NWQG01000308.1"/>
</dbReference>
<dbReference type="AlphaFoldDB" id="A0A2A6F5B8"/>
<sequence>MCTLALLGTVLSVGGALVEGQQSKQMADYQAKAYEQQSQADAQSTAFEQSQERHKQDLLQAQARAQAGASGVGIAGSPTEVLAANARQGQMDLKALQYSSQLRQNSLNTQAAISRFSGRQAATASIFKAGGNLIPGLSGLYDPTKAVTFGKGAFPPPPGGLSTGGLY</sequence>
<evidence type="ECO:0000313" key="1">
    <source>
        <dbReference type="EMBL" id="PDQ17150.1"/>
    </source>
</evidence>
<name>A0A2A6F5B8_9HYPH</name>